<dbReference type="GO" id="GO:0000455">
    <property type="term" value="P:enzyme-directed rRNA pseudouridine synthesis"/>
    <property type="evidence" value="ECO:0007669"/>
    <property type="project" value="TreeGrafter"/>
</dbReference>
<evidence type="ECO:0000313" key="13">
    <source>
        <dbReference type="Proteomes" id="UP000008320"/>
    </source>
</evidence>
<evidence type="ECO:0000256" key="8">
    <source>
        <dbReference type="ARBA" id="ARBA00031975"/>
    </source>
</evidence>
<evidence type="ECO:0000256" key="1">
    <source>
        <dbReference type="ARBA" id="ARBA00000381"/>
    </source>
</evidence>
<organism evidence="12 13">
    <name type="scientific">Ehrlichia chaffeensis (strain ATCC CRL-10679 / Arkansas)</name>
    <dbReference type="NCBI Taxonomy" id="205920"/>
    <lineage>
        <taxon>Bacteria</taxon>
        <taxon>Pseudomonadati</taxon>
        <taxon>Pseudomonadota</taxon>
        <taxon>Alphaproteobacteria</taxon>
        <taxon>Rickettsiales</taxon>
        <taxon>Anaplasmataceae</taxon>
        <taxon>Ehrlichia</taxon>
    </lineage>
</organism>
<reference evidence="12 13" key="1">
    <citation type="journal article" date="2006" name="PLoS Genet.">
        <title>Comparative genomics of emerging human ehrlichiosis agents.</title>
        <authorList>
            <person name="Dunning Hotopp J.C."/>
            <person name="Lin M."/>
            <person name="Madupu R."/>
            <person name="Crabtree J."/>
            <person name="Angiuoli S.V."/>
            <person name="Eisen J.A."/>
            <person name="Seshadri R."/>
            <person name="Ren Q."/>
            <person name="Wu M."/>
            <person name="Utterback T.R."/>
            <person name="Smith S."/>
            <person name="Lewis M."/>
            <person name="Khouri H."/>
            <person name="Zhang C."/>
            <person name="Niu H."/>
            <person name="Lin Q."/>
            <person name="Ohashi N."/>
            <person name="Zhi N."/>
            <person name="Nelson W."/>
            <person name="Brinkac L.M."/>
            <person name="Dodson R.J."/>
            <person name="Rosovitz M.J."/>
            <person name="Sundaram J."/>
            <person name="Daugherty S.C."/>
            <person name="Davidsen T."/>
            <person name="Durkin A.S."/>
            <person name="Gwinn M."/>
            <person name="Haft D.H."/>
            <person name="Selengut J.D."/>
            <person name="Sullivan S.A."/>
            <person name="Zafar N."/>
            <person name="Zhou L."/>
            <person name="Benahmed F."/>
            <person name="Forberger H."/>
            <person name="Halpin R."/>
            <person name="Mulligan S."/>
            <person name="Robinson J."/>
            <person name="White O."/>
            <person name="Rikihisa Y."/>
            <person name="Tettelin H."/>
        </authorList>
    </citation>
    <scope>NUCLEOTIDE SEQUENCE [LARGE SCALE GENOMIC DNA]</scope>
    <source>
        <strain evidence="13">ATCC CRL-10679 / Arkansas</strain>
    </source>
</reference>
<dbReference type="GO" id="GO:0003723">
    <property type="term" value="F:RNA binding"/>
    <property type="evidence" value="ECO:0007669"/>
    <property type="project" value="UniProtKB-KW"/>
</dbReference>
<dbReference type="CDD" id="cd02869">
    <property type="entry name" value="PseudoU_synth_RluA_like"/>
    <property type="match status" value="1"/>
</dbReference>
<evidence type="ECO:0000259" key="11">
    <source>
        <dbReference type="Pfam" id="PF00849"/>
    </source>
</evidence>
<evidence type="ECO:0000256" key="10">
    <source>
        <dbReference type="PROSITE-ProRule" id="PRU00182"/>
    </source>
</evidence>
<evidence type="ECO:0000256" key="2">
    <source>
        <dbReference type="ARBA" id="ARBA00002876"/>
    </source>
</evidence>
<dbReference type="SUPFAM" id="SSF55120">
    <property type="entry name" value="Pseudouridine synthase"/>
    <property type="match status" value="1"/>
</dbReference>
<protein>
    <recommendedName>
        <fullName evidence="5">Ribosomal large subunit pseudouridine synthase C</fullName>
        <ecNumber evidence="4">5.4.99.24</ecNumber>
    </recommendedName>
    <alternativeName>
        <fullName evidence="7">23S rRNA pseudouridine(955/2504/2580) synthase</fullName>
    </alternativeName>
    <alternativeName>
        <fullName evidence="8">rRNA pseudouridylate synthase C</fullName>
    </alternativeName>
    <alternativeName>
        <fullName evidence="9">rRNA-uridine isomerase C</fullName>
    </alternativeName>
</protein>
<evidence type="ECO:0000256" key="5">
    <source>
        <dbReference type="ARBA" id="ARBA00017128"/>
    </source>
</evidence>
<dbReference type="PROSITE" id="PS50889">
    <property type="entry name" value="S4"/>
    <property type="match status" value="1"/>
</dbReference>
<name>Q2GG61_EHRCR</name>
<feature type="domain" description="Pseudouridine synthase RsuA/RluA-like" evidence="11">
    <location>
        <begin position="99"/>
        <end position="247"/>
    </location>
</feature>
<dbReference type="InterPro" id="IPR020103">
    <property type="entry name" value="PsdUridine_synth_cat_dom_sf"/>
</dbReference>
<evidence type="ECO:0000313" key="12">
    <source>
        <dbReference type="EMBL" id="ABD45124.1"/>
    </source>
</evidence>
<evidence type="ECO:0000256" key="3">
    <source>
        <dbReference type="ARBA" id="ARBA00010876"/>
    </source>
</evidence>
<dbReference type="PROSITE" id="PS01129">
    <property type="entry name" value="PSI_RLU"/>
    <property type="match status" value="1"/>
</dbReference>
<keyword evidence="10" id="KW-0694">RNA-binding</keyword>
<dbReference type="HOGENOM" id="CLU_016902_1_2_5"/>
<comment type="catalytic activity">
    <reaction evidence="1">
        <text>uridine(955/2504/2580) in 23S rRNA = pseudouridine(955/2504/2580) in 23S rRNA</text>
        <dbReference type="Rhea" id="RHEA:42528"/>
        <dbReference type="Rhea" id="RHEA-COMP:10099"/>
        <dbReference type="Rhea" id="RHEA-COMP:10100"/>
        <dbReference type="ChEBI" id="CHEBI:65314"/>
        <dbReference type="ChEBI" id="CHEBI:65315"/>
        <dbReference type="EC" id="5.4.99.24"/>
    </reaction>
</comment>
<dbReference type="GO" id="GO:0009982">
    <property type="term" value="F:pseudouridine synthase activity"/>
    <property type="evidence" value="ECO:0007669"/>
    <property type="project" value="InterPro"/>
</dbReference>
<dbReference type="KEGG" id="ech:ECH_0774"/>
<comment type="similarity">
    <text evidence="3">Belongs to the pseudouridine synthase RluA family.</text>
</comment>
<dbReference type="PANTHER" id="PTHR21600:SF81">
    <property type="entry name" value="21S RRNA PSEUDOURIDINE(2819) SYNTHASE"/>
    <property type="match status" value="1"/>
</dbReference>
<dbReference type="EMBL" id="CP000236">
    <property type="protein sequence ID" value="ABD45124.1"/>
    <property type="molecule type" value="Genomic_DNA"/>
</dbReference>
<evidence type="ECO:0000256" key="7">
    <source>
        <dbReference type="ARBA" id="ARBA00030705"/>
    </source>
</evidence>
<dbReference type="InterPro" id="IPR050188">
    <property type="entry name" value="RluA_PseudoU_synthase"/>
</dbReference>
<dbReference type="PANTHER" id="PTHR21600">
    <property type="entry name" value="MITOCHONDRIAL RNA PSEUDOURIDINE SYNTHASE"/>
    <property type="match status" value="1"/>
</dbReference>
<dbReference type="STRING" id="205920.ECH_0774"/>
<dbReference type="eggNOG" id="COG0564">
    <property type="taxonomic scope" value="Bacteria"/>
</dbReference>
<dbReference type="InterPro" id="IPR006224">
    <property type="entry name" value="PsdUridine_synth_RluA-like_CS"/>
</dbReference>
<keyword evidence="13" id="KW-1185">Reference proteome</keyword>
<dbReference type="SUPFAM" id="SSF55174">
    <property type="entry name" value="Alpha-L RNA-binding motif"/>
    <property type="match status" value="1"/>
</dbReference>
<dbReference type="Pfam" id="PF00849">
    <property type="entry name" value="PseudoU_synth_2"/>
    <property type="match status" value="1"/>
</dbReference>
<gene>
    <name evidence="12" type="primary">rluC</name>
    <name evidence="12" type="ordered locus">ECH_0774</name>
</gene>
<comment type="function">
    <text evidence="2">Responsible for synthesis of pseudouridine from uracil at positions 955, 2504 and 2580 in 23S ribosomal RNA.</text>
</comment>
<keyword evidence="6" id="KW-0413">Isomerase</keyword>
<evidence type="ECO:0000256" key="4">
    <source>
        <dbReference type="ARBA" id="ARBA00012785"/>
    </source>
</evidence>
<dbReference type="GO" id="GO:0140098">
    <property type="term" value="F:catalytic activity, acting on RNA"/>
    <property type="evidence" value="ECO:0007669"/>
    <property type="project" value="UniProtKB-ARBA"/>
</dbReference>
<dbReference type="Proteomes" id="UP000008320">
    <property type="component" value="Chromosome"/>
</dbReference>
<dbReference type="EC" id="5.4.99.24" evidence="4"/>
<evidence type="ECO:0000256" key="9">
    <source>
        <dbReference type="ARBA" id="ARBA00033053"/>
    </source>
</evidence>
<evidence type="ECO:0000256" key="6">
    <source>
        <dbReference type="ARBA" id="ARBA00023235"/>
    </source>
</evidence>
<proteinExistence type="inferred from homology"/>
<dbReference type="InterPro" id="IPR036986">
    <property type="entry name" value="S4_RNA-bd_sf"/>
</dbReference>
<dbReference type="Gene3D" id="3.10.290.10">
    <property type="entry name" value="RNA-binding S4 domain"/>
    <property type="match status" value="1"/>
</dbReference>
<dbReference type="Gene3D" id="3.30.2350.10">
    <property type="entry name" value="Pseudouridine synthase"/>
    <property type="match status" value="1"/>
</dbReference>
<accession>Q2GG61</accession>
<dbReference type="InterPro" id="IPR006145">
    <property type="entry name" value="PsdUridine_synth_RsuA/RluA"/>
</dbReference>
<dbReference type="AlphaFoldDB" id="Q2GG61"/>
<sequence length="307" mass="35335">MMSKYYIVEEDDHNIRIDKFIRRILKIPQSLVEKFLRKGVVLLDNTKVKSDVRIKAGNVICVRYDRVIYERKQIRKICKADSDFLVHLIRNSVVYEDDDVLIINKPAGISVQGGTKVKISISDIVDKIRDGESMKIVHRLDKDTSGILMLARNARISRLIMHEFKNRRVEKKYLALTQGIPKNDIGQINHSIIKNKRSLSLDKVNDSYLQEAVTSFSVLKKLPYGIGLLELKPITGRKHQIRIHLSHIGCSIIGDKKYGKFCEHVLNDNLQLHAYFLSINIGEKKIDFTVPVPSYMKDAIMQLEKLL</sequence>